<gene>
    <name evidence="3" type="ORF">PBIL07802_LOCUS33117</name>
</gene>
<dbReference type="EMBL" id="HBIB01050121">
    <property type="protein sequence ID" value="CAE0270762.1"/>
    <property type="molecule type" value="Transcribed_RNA"/>
</dbReference>
<evidence type="ECO:0000313" key="3">
    <source>
        <dbReference type="EMBL" id="CAE0270762.1"/>
    </source>
</evidence>
<evidence type="ECO:0000256" key="1">
    <source>
        <dbReference type="SAM" id="MobiDB-lite"/>
    </source>
</evidence>
<feature type="transmembrane region" description="Helical" evidence="2">
    <location>
        <begin position="403"/>
        <end position="422"/>
    </location>
</feature>
<protein>
    <submittedName>
        <fullName evidence="3">Uncharacterized protein</fullName>
    </submittedName>
</protein>
<keyword evidence="2" id="KW-1133">Transmembrane helix</keyword>
<name>A0A7S3GLZ9_9EUKA</name>
<feature type="region of interest" description="Disordered" evidence="1">
    <location>
        <begin position="194"/>
        <end position="243"/>
    </location>
</feature>
<keyword evidence="2" id="KW-0472">Membrane</keyword>
<accession>A0A7S3GLZ9</accession>
<sequence length="485" mass="55488">MEETFNVDASIATMAELYYGREFKMKLVEMQKSDLVAMGEWEGGDENRQKRKIAISTDVKVPALLERVAGSQPMITICETQDAPSKESLAHPTSTSMKTVSTSIVYLGKLRDGIERADELFDIAEKKLGKVMSVNATLEVDEKSPGKCFVRVSASVKYIGSMWGVGSVAENLGNKNAARTVAYLKELILKEAPVQERKRQEARQEAEKAARKGEGEKRGRERRGRRVEMSSGSEETSDEELKRRWRERKEKKRGKQEHRHRRFSEEEVKEVVEEMFERERKKHYPISPKREEPIDFDADIVPPIQPYTAASSDVKDMRRQLAASRRAPGLLKEAEQEMDAQIERVRLQQRLERKLNKAFSNSLSFTIFSFFVPLSGLTATLIIDHLKDLSYLVDVPFFGKKRMLSIMLAGVILSFICCAVAVMKSWGKVEELVKAVNKKRTQESALTQRRVELHQGRNFNKLGRWKFMGWNKRDGLLFGFRARDA</sequence>
<reference evidence="3" key="1">
    <citation type="submission" date="2021-01" db="EMBL/GenBank/DDBJ databases">
        <authorList>
            <person name="Corre E."/>
            <person name="Pelletier E."/>
            <person name="Niang G."/>
            <person name="Scheremetjew M."/>
            <person name="Finn R."/>
            <person name="Kale V."/>
            <person name="Holt S."/>
            <person name="Cochrane G."/>
            <person name="Meng A."/>
            <person name="Brown T."/>
            <person name="Cohen L."/>
        </authorList>
    </citation>
    <scope>NUCLEOTIDE SEQUENCE</scope>
    <source>
        <strain evidence="3">NIES-2562</strain>
    </source>
</reference>
<keyword evidence="2" id="KW-0812">Transmembrane</keyword>
<organism evidence="3">
    <name type="scientific">Palpitomonas bilix</name>
    <dbReference type="NCBI Taxonomy" id="652834"/>
    <lineage>
        <taxon>Eukaryota</taxon>
        <taxon>Eukaryota incertae sedis</taxon>
    </lineage>
</organism>
<evidence type="ECO:0000256" key="2">
    <source>
        <dbReference type="SAM" id="Phobius"/>
    </source>
</evidence>
<dbReference type="AlphaFoldDB" id="A0A7S3GLZ9"/>
<feature type="compositionally biased region" description="Basic and acidic residues" evidence="1">
    <location>
        <begin position="194"/>
        <end position="219"/>
    </location>
</feature>
<proteinExistence type="predicted"/>
<feature type="transmembrane region" description="Helical" evidence="2">
    <location>
        <begin position="363"/>
        <end position="383"/>
    </location>
</feature>